<sequence length="609" mass="67608">MVNCEERELGMMSRRGCTYHLSNLRSGVRMFSYSNGTFEVVFPPLLDYFIVEQEAIRLLIPVDEALNCRTAQDFLQVRGDPLDLRNEPNIKLKDTGDYLMYPLMAFNVQPIVEAAYVDATANAGTIVSMLSVLSAPFGVVGMNYITVLAMMPCTPDSTRYILSSYRALSLITFENSFYGVMLGNLILAVAVFLVHTVILIVLKFVRHTTLAMAASRCWYPGITLVVLVNLFVGTSFATLQGFSSKNGSTIALSVVMLLVFVIGIPFILVILTIKMRAKYYPLKTLPPTTIDAKDKFVMSIANSWFVRIRGIWLPSSIADRLFLILFNLQRSRIIWVTLWLWAPFVVSVISAFPAISANGCTAVHAVLVFIHLILFMVVAVFSPLISPLDNTYYLVVMLVSICTLCGSMVLLHDPDSWRAVIVICVAAIVAIIVFILYILLKIFQVVIFARRKWADVDVRLTPLSRYRESNQDNSFSREITEQQREQGSHSHEGGEGESLGLAAPILAPRMQTFVERTIDLGPNERIIPGEQIAQHLVDGLMTENALAAVELGRPSLPLQEVSSRVARQLPTGSWPSCSTLSLSLDTIDGSLQFSEESDNGGEDSWNHGV</sequence>
<dbReference type="VEuPathDB" id="TriTrypDB:TM35_000391380"/>
<organism evidence="3 4">
    <name type="scientific">Trypanosoma theileri</name>
    <dbReference type="NCBI Taxonomy" id="67003"/>
    <lineage>
        <taxon>Eukaryota</taxon>
        <taxon>Discoba</taxon>
        <taxon>Euglenozoa</taxon>
        <taxon>Kinetoplastea</taxon>
        <taxon>Metakinetoplastina</taxon>
        <taxon>Trypanosomatida</taxon>
        <taxon>Trypanosomatidae</taxon>
        <taxon>Trypanosoma</taxon>
    </lineage>
</organism>
<comment type="caution">
    <text evidence="3">The sequence shown here is derived from an EMBL/GenBank/DDBJ whole genome shotgun (WGS) entry which is preliminary data.</text>
</comment>
<feature type="transmembrane region" description="Helical" evidence="2">
    <location>
        <begin position="250"/>
        <end position="273"/>
    </location>
</feature>
<protein>
    <submittedName>
        <fullName evidence="3">Uncharacterized protein</fullName>
    </submittedName>
</protein>
<feature type="transmembrane region" description="Helical" evidence="2">
    <location>
        <begin position="177"/>
        <end position="205"/>
    </location>
</feature>
<name>A0A1X0NJL0_9TRYP</name>
<reference evidence="3 4" key="1">
    <citation type="submission" date="2017-03" db="EMBL/GenBank/DDBJ databases">
        <title>An alternative strategy for trypanosome survival in the mammalian bloodstream revealed through genome and transcriptome analysis of the ubiquitous bovine parasite Trypanosoma (Megatrypanum) theileri.</title>
        <authorList>
            <person name="Kelly S."/>
            <person name="Ivens A."/>
            <person name="Mott A."/>
            <person name="O'Neill E."/>
            <person name="Emms D."/>
            <person name="Macleod O."/>
            <person name="Voorheis P."/>
            <person name="Matthews J."/>
            <person name="Matthews K."/>
            <person name="Carrington M."/>
        </authorList>
    </citation>
    <scope>NUCLEOTIDE SEQUENCE [LARGE SCALE GENOMIC DNA]</scope>
    <source>
        <strain evidence="3">Edinburgh</strain>
    </source>
</reference>
<dbReference type="AlphaFoldDB" id="A0A1X0NJL0"/>
<feature type="transmembrane region" description="Helical" evidence="2">
    <location>
        <begin position="417"/>
        <end position="440"/>
    </location>
</feature>
<feature type="transmembrane region" description="Helical" evidence="2">
    <location>
        <begin position="217"/>
        <end position="238"/>
    </location>
</feature>
<keyword evidence="2" id="KW-0812">Transmembrane</keyword>
<dbReference type="EMBL" id="NBCO01000039">
    <property type="protein sequence ID" value="ORC84964.1"/>
    <property type="molecule type" value="Genomic_DNA"/>
</dbReference>
<feature type="transmembrane region" description="Helical" evidence="2">
    <location>
        <begin position="392"/>
        <end position="411"/>
    </location>
</feature>
<feature type="transmembrane region" description="Helical" evidence="2">
    <location>
        <begin position="361"/>
        <end position="385"/>
    </location>
</feature>
<keyword evidence="4" id="KW-1185">Reference proteome</keyword>
<keyword evidence="2" id="KW-1133">Transmembrane helix</keyword>
<dbReference type="OrthoDB" id="251612at2759"/>
<feature type="transmembrane region" description="Helical" evidence="2">
    <location>
        <begin position="333"/>
        <end position="355"/>
    </location>
</feature>
<dbReference type="STRING" id="67003.A0A1X0NJL0"/>
<accession>A0A1X0NJL0</accession>
<proteinExistence type="predicted"/>
<gene>
    <name evidence="3" type="ORF">TM35_000391380</name>
</gene>
<evidence type="ECO:0000313" key="4">
    <source>
        <dbReference type="Proteomes" id="UP000192257"/>
    </source>
</evidence>
<feature type="region of interest" description="Disordered" evidence="1">
    <location>
        <begin position="471"/>
        <end position="496"/>
    </location>
</feature>
<evidence type="ECO:0000313" key="3">
    <source>
        <dbReference type="EMBL" id="ORC84964.1"/>
    </source>
</evidence>
<feature type="compositionally biased region" description="Basic and acidic residues" evidence="1">
    <location>
        <begin position="478"/>
        <end position="494"/>
    </location>
</feature>
<dbReference type="GeneID" id="39989434"/>
<dbReference type="RefSeq" id="XP_028879030.1">
    <property type="nucleotide sequence ID" value="XM_029029654.1"/>
</dbReference>
<keyword evidence="2" id="KW-0472">Membrane</keyword>
<dbReference type="Proteomes" id="UP000192257">
    <property type="component" value="Unassembled WGS sequence"/>
</dbReference>
<evidence type="ECO:0000256" key="1">
    <source>
        <dbReference type="SAM" id="MobiDB-lite"/>
    </source>
</evidence>
<evidence type="ECO:0000256" key="2">
    <source>
        <dbReference type="SAM" id="Phobius"/>
    </source>
</evidence>